<dbReference type="RefSeq" id="WP_058292864.1">
    <property type="nucleotide sequence ID" value="NZ_AP017649.1"/>
</dbReference>
<dbReference type="PATRIC" id="fig|61435.5.peg.1166"/>
<dbReference type="Proteomes" id="UP001327986">
    <property type="component" value="Chromosome"/>
</dbReference>
<dbReference type="Proteomes" id="UP000053577">
    <property type="component" value="Unassembled WGS sequence"/>
</dbReference>
<evidence type="ECO:0000256" key="2">
    <source>
        <dbReference type="ARBA" id="ARBA00022475"/>
    </source>
</evidence>
<feature type="transmembrane region" description="Helical" evidence="6">
    <location>
        <begin position="130"/>
        <end position="150"/>
    </location>
</feature>
<name>A0A0V8LXE4_9CHLR</name>
<dbReference type="GO" id="GO:0005886">
    <property type="term" value="C:plasma membrane"/>
    <property type="evidence" value="ECO:0007669"/>
    <property type="project" value="UniProtKB-SubCell"/>
</dbReference>
<dbReference type="InterPro" id="IPR038730">
    <property type="entry name" value="HyfE-like"/>
</dbReference>
<evidence type="ECO:0000256" key="4">
    <source>
        <dbReference type="ARBA" id="ARBA00022989"/>
    </source>
</evidence>
<dbReference type="PANTHER" id="PTHR38601">
    <property type="entry name" value="HYDROGENASE-4 COMPONENT E"/>
    <property type="match status" value="1"/>
</dbReference>
<evidence type="ECO:0000313" key="11">
    <source>
        <dbReference type="Proteomes" id="UP000218257"/>
    </source>
</evidence>
<feature type="transmembrane region" description="Helical" evidence="6">
    <location>
        <begin position="159"/>
        <end position="179"/>
    </location>
</feature>
<evidence type="ECO:0000256" key="3">
    <source>
        <dbReference type="ARBA" id="ARBA00022692"/>
    </source>
</evidence>
<proteinExistence type="predicted"/>
<dbReference type="AlphaFoldDB" id="A0A0V8LXE4"/>
<feature type="transmembrane region" description="Helical" evidence="6">
    <location>
        <begin position="97"/>
        <end position="118"/>
    </location>
</feature>
<reference evidence="8 10" key="1">
    <citation type="journal article" date="2015" name="Sci. Rep.">
        <title>A comparative genomics and reductive dehalogenase gene transcription study of two chloroethene-respiring bacteria, Dehalococcoides mccartyi strains MB and 11a.</title>
        <authorList>
            <person name="Low A."/>
            <person name="Shen Z."/>
            <person name="Cheng D."/>
            <person name="Rogers M.J."/>
            <person name="Lee P.K."/>
            <person name="He J."/>
        </authorList>
    </citation>
    <scope>NUCLEOTIDE SEQUENCE [LARGE SCALE GENOMIC DNA]</scope>
    <source>
        <strain evidence="8 10">MB</strain>
    </source>
</reference>
<keyword evidence="3 6" id="KW-0812">Transmembrane</keyword>
<keyword evidence="4 6" id="KW-1133">Transmembrane helix</keyword>
<sequence length="226" mass="25578">MLENIPLNDILKILLVLVLVTSALVLWQRSLTSLFKTYALQSLLVALVALAFFIHDGHLTLLFIALLTLFGKVFLIPRILNRILFQMNIRRDLEFRFLYPVSSLIVSILLVFGVYQVFSSLLGEVMPERLFTLGAVIGVSMALMGMMVIFSRKKMLTKIVGYLSMENGAILFGLFVAELPFILEILVLIDLVILVLLLTVLAFGIDSTIEDFHPRFTPLGEWFKKK</sequence>
<comment type="subcellular location">
    <subcellularLocation>
        <location evidence="1">Cell membrane</location>
        <topology evidence="1">Multi-pass membrane protein</topology>
    </subcellularLocation>
</comment>
<dbReference type="OrthoDB" id="156424at2"/>
<feature type="transmembrane region" description="Helical" evidence="6">
    <location>
        <begin position="185"/>
        <end position="205"/>
    </location>
</feature>
<accession>A0A0V8LXE4</accession>
<evidence type="ECO:0000313" key="7">
    <source>
        <dbReference type="EMBL" id="BAZ98013.1"/>
    </source>
</evidence>
<protein>
    <submittedName>
        <fullName evidence="8">Hydrogenase subunit</fullName>
    </submittedName>
    <submittedName>
        <fullName evidence="7">Hydrogenase-4 component E</fullName>
    </submittedName>
</protein>
<dbReference type="EMBL" id="AP017649">
    <property type="protein sequence ID" value="BAZ98013.1"/>
    <property type="molecule type" value="Genomic_DNA"/>
</dbReference>
<dbReference type="Proteomes" id="UP000218257">
    <property type="component" value="Chromosome"/>
</dbReference>
<dbReference type="EMBL" id="JGYD01000027">
    <property type="protein sequence ID" value="KSV16207.1"/>
    <property type="molecule type" value="Genomic_DNA"/>
</dbReference>
<evidence type="ECO:0000313" key="9">
    <source>
        <dbReference type="EMBL" id="WRO07259.1"/>
    </source>
</evidence>
<gene>
    <name evidence="8" type="ORF">DA01_05910</name>
    <name evidence="7" type="ORF">DEHALATV1_1385</name>
    <name evidence="9" type="ORF">VLL09_07705</name>
</gene>
<dbReference type="PANTHER" id="PTHR38601:SF1">
    <property type="entry name" value="HYDROGENASE-4 COMPONENT E"/>
    <property type="match status" value="1"/>
</dbReference>
<keyword evidence="2" id="KW-1003">Cell membrane</keyword>
<organism evidence="8 10">
    <name type="scientific">Dehalococcoides mccartyi</name>
    <dbReference type="NCBI Taxonomy" id="61435"/>
    <lineage>
        <taxon>Bacteria</taxon>
        <taxon>Bacillati</taxon>
        <taxon>Chloroflexota</taxon>
        <taxon>Dehalococcoidia</taxon>
        <taxon>Dehalococcoidales</taxon>
        <taxon>Dehalococcoidaceae</taxon>
        <taxon>Dehalococcoides</taxon>
    </lineage>
</organism>
<reference evidence="9" key="3">
    <citation type="submission" date="2023-12" db="EMBL/GenBank/DDBJ databases">
        <title>Isolation of organohalide respiring bacteria Dehalococcoides mccartyi strain GPTCE1 in groundwater collected near a chemical plant in Suzhou, China.</title>
        <authorList>
            <person name="Liu G."/>
        </authorList>
    </citation>
    <scope>NUCLEOTIDE SEQUENCE</scope>
    <source>
        <strain evidence="9">GPTCE1</strain>
    </source>
</reference>
<evidence type="ECO:0000256" key="1">
    <source>
        <dbReference type="ARBA" id="ARBA00004651"/>
    </source>
</evidence>
<feature type="transmembrane region" description="Helical" evidence="6">
    <location>
        <begin position="6"/>
        <end position="26"/>
    </location>
</feature>
<dbReference type="eggNOG" id="COG4237">
    <property type="taxonomic scope" value="Bacteria"/>
</dbReference>
<dbReference type="EMBL" id="CP141531">
    <property type="protein sequence ID" value="WRO07259.1"/>
    <property type="molecule type" value="Genomic_DNA"/>
</dbReference>
<feature type="transmembrane region" description="Helical" evidence="6">
    <location>
        <begin position="61"/>
        <end position="85"/>
    </location>
</feature>
<feature type="transmembrane region" description="Helical" evidence="6">
    <location>
        <begin position="38"/>
        <end position="55"/>
    </location>
</feature>
<evidence type="ECO:0000313" key="10">
    <source>
        <dbReference type="Proteomes" id="UP000053577"/>
    </source>
</evidence>
<keyword evidence="5 6" id="KW-0472">Membrane</keyword>
<evidence type="ECO:0000313" key="8">
    <source>
        <dbReference type="EMBL" id="KSV16207.1"/>
    </source>
</evidence>
<evidence type="ECO:0000256" key="5">
    <source>
        <dbReference type="ARBA" id="ARBA00023136"/>
    </source>
</evidence>
<reference evidence="7 11" key="2">
    <citation type="journal article" date="2017" name="Sci. Rep.">
        <title>Isolation and genomic characterization of a Dehalococcoides strain suggests genomic rearrangement during culture.</title>
        <authorList>
            <person name="Yohda M."/>
            <person name="Ikegami K."/>
            <person name="Aita Y."/>
            <person name="Kitajima M."/>
            <person name="Takechi A."/>
            <person name="Iwamoto M."/>
            <person name="Fukuda T."/>
            <person name="Tamura N."/>
            <person name="Shibasaki J."/>
            <person name="Koike S."/>
            <person name="Komatsu D."/>
            <person name="Miyagi S."/>
            <person name="Nishimura M."/>
            <person name="Uchino Y."/>
            <person name="Shiroma A."/>
            <person name="Shimoji M."/>
            <person name="Tamotsu H."/>
            <person name="Ashimine N."/>
            <person name="Shinzato M."/>
            <person name="Ohki S."/>
            <person name="Nakano K."/>
            <person name="Teruya K."/>
            <person name="Satou K."/>
            <person name="Hirano T."/>
            <person name="Yagi O."/>
        </authorList>
    </citation>
    <scope>NUCLEOTIDE SEQUENCE [LARGE SCALE GENOMIC DNA]</scope>
    <source>
        <strain evidence="7 11">UCH-ATV1</strain>
    </source>
</reference>
<evidence type="ECO:0000256" key="6">
    <source>
        <dbReference type="SAM" id="Phobius"/>
    </source>
</evidence>